<protein>
    <submittedName>
        <fullName evidence="1">Uncharacterized protein</fullName>
    </submittedName>
</protein>
<comment type="caution">
    <text evidence="1">The sequence shown here is derived from an EMBL/GenBank/DDBJ whole genome shotgun (WGS) entry which is preliminary data.</text>
</comment>
<keyword evidence="2" id="KW-1185">Reference proteome</keyword>
<accession>A0ABW6KAE5</accession>
<gene>
    <name evidence="1" type="ORF">ACFYKX_11320</name>
</gene>
<dbReference type="Proteomes" id="UP001601059">
    <property type="component" value="Unassembled WGS sequence"/>
</dbReference>
<sequence length="83" mass="10033">MFVKKEEILRSDFFNRFDYKIVFVKTRSWFKTQFEVQIQRLDGTILRSIRGTHHEVAQMLKGFVKIGKGYGITLHREFEMFAR</sequence>
<dbReference type="RefSeq" id="WP_389361079.1">
    <property type="nucleotide sequence ID" value="NZ_JBIACK010000004.1"/>
</dbReference>
<evidence type="ECO:0000313" key="1">
    <source>
        <dbReference type="EMBL" id="MFE8701185.1"/>
    </source>
</evidence>
<organism evidence="1 2">
    <name type="scientific">Cytobacillus spartinae</name>
    <dbReference type="NCBI Taxonomy" id="3299023"/>
    <lineage>
        <taxon>Bacteria</taxon>
        <taxon>Bacillati</taxon>
        <taxon>Bacillota</taxon>
        <taxon>Bacilli</taxon>
        <taxon>Bacillales</taxon>
        <taxon>Bacillaceae</taxon>
        <taxon>Cytobacillus</taxon>
    </lineage>
</organism>
<proteinExistence type="predicted"/>
<evidence type="ECO:0000313" key="2">
    <source>
        <dbReference type="Proteomes" id="UP001601059"/>
    </source>
</evidence>
<dbReference type="EMBL" id="JBIACK010000004">
    <property type="protein sequence ID" value="MFE8701185.1"/>
    <property type="molecule type" value="Genomic_DNA"/>
</dbReference>
<reference evidence="1 2" key="1">
    <citation type="submission" date="2024-08" db="EMBL/GenBank/DDBJ databases">
        <title>Two novel Cytobacillus novel species.</title>
        <authorList>
            <person name="Liu G."/>
        </authorList>
    </citation>
    <scope>NUCLEOTIDE SEQUENCE [LARGE SCALE GENOMIC DNA]</scope>
    <source>
        <strain evidence="1 2">FJAT-54145</strain>
    </source>
</reference>
<name>A0ABW6KAE5_9BACI</name>